<organism evidence="1">
    <name type="scientific">marine sediment metagenome</name>
    <dbReference type="NCBI Taxonomy" id="412755"/>
    <lineage>
        <taxon>unclassified sequences</taxon>
        <taxon>metagenomes</taxon>
        <taxon>ecological metagenomes</taxon>
    </lineage>
</organism>
<dbReference type="AlphaFoldDB" id="A0A0F9L5J7"/>
<evidence type="ECO:0000313" key="1">
    <source>
        <dbReference type="EMBL" id="KKM22915.1"/>
    </source>
</evidence>
<sequence length="62" mass="7549">MRCKYCDDIIDIGAPTEEMLKIEEECPFKERNKPYEVAERIKGKEYADAYRKKREQYEIRMP</sequence>
<gene>
    <name evidence="1" type="ORF">LCGC14_1620420</name>
</gene>
<reference evidence="1" key="1">
    <citation type="journal article" date="2015" name="Nature">
        <title>Complex archaea that bridge the gap between prokaryotes and eukaryotes.</title>
        <authorList>
            <person name="Spang A."/>
            <person name="Saw J.H."/>
            <person name="Jorgensen S.L."/>
            <person name="Zaremba-Niedzwiedzka K."/>
            <person name="Martijn J."/>
            <person name="Lind A.E."/>
            <person name="van Eijk R."/>
            <person name="Schleper C."/>
            <person name="Guy L."/>
            <person name="Ettema T.J."/>
        </authorList>
    </citation>
    <scope>NUCLEOTIDE SEQUENCE</scope>
</reference>
<comment type="caution">
    <text evidence="1">The sequence shown here is derived from an EMBL/GenBank/DDBJ whole genome shotgun (WGS) entry which is preliminary data.</text>
</comment>
<proteinExistence type="predicted"/>
<name>A0A0F9L5J7_9ZZZZ</name>
<protein>
    <submittedName>
        <fullName evidence="1">Uncharacterized protein</fullName>
    </submittedName>
</protein>
<dbReference type="EMBL" id="LAZR01013232">
    <property type="protein sequence ID" value="KKM22915.1"/>
    <property type="molecule type" value="Genomic_DNA"/>
</dbReference>
<accession>A0A0F9L5J7</accession>